<dbReference type="InterPro" id="IPR029485">
    <property type="entry name" value="CAT_C"/>
</dbReference>
<organism evidence="3 4">
    <name type="scientific">Phytophthora palmivora</name>
    <dbReference type="NCBI Taxonomy" id="4796"/>
    <lineage>
        <taxon>Eukaryota</taxon>
        <taxon>Sar</taxon>
        <taxon>Stramenopiles</taxon>
        <taxon>Oomycota</taxon>
        <taxon>Peronosporomycetes</taxon>
        <taxon>Peronosporales</taxon>
        <taxon>Peronosporaceae</taxon>
        <taxon>Phytophthora</taxon>
    </lineage>
</organism>
<comment type="caution">
    <text evidence="3">The sequence shown here is derived from an EMBL/GenBank/DDBJ whole genome shotgun (WGS) entry which is preliminary data.</text>
</comment>
<evidence type="ECO:0000256" key="1">
    <source>
        <dbReference type="SAM" id="Phobius"/>
    </source>
</evidence>
<keyword evidence="1" id="KW-0472">Membrane</keyword>
<dbReference type="Proteomes" id="UP000237271">
    <property type="component" value="Unassembled WGS sequence"/>
</dbReference>
<evidence type="ECO:0000259" key="2">
    <source>
        <dbReference type="Pfam" id="PF13906"/>
    </source>
</evidence>
<proteinExistence type="predicted"/>
<dbReference type="Pfam" id="PF13906">
    <property type="entry name" value="AA_permease_C"/>
    <property type="match status" value="1"/>
</dbReference>
<keyword evidence="1" id="KW-0812">Transmembrane</keyword>
<dbReference type="AlphaFoldDB" id="A0A2P4XQS1"/>
<gene>
    <name evidence="3" type="ORF">PHPALM_16029</name>
</gene>
<dbReference type="EMBL" id="NCKW01008580">
    <property type="protein sequence ID" value="POM67884.1"/>
    <property type="molecule type" value="Genomic_DNA"/>
</dbReference>
<reference evidence="3 4" key="1">
    <citation type="journal article" date="2017" name="Genome Biol. Evol.">
        <title>Phytophthora megakarya and P. palmivora, closely related causal agents of cacao black pod rot, underwent increases in genome sizes and gene numbers by different mechanisms.</title>
        <authorList>
            <person name="Ali S.S."/>
            <person name="Shao J."/>
            <person name="Lary D.J."/>
            <person name="Kronmiller B."/>
            <person name="Shen D."/>
            <person name="Strem M.D."/>
            <person name="Amoako-Attah I."/>
            <person name="Akrofi A.Y."/>
            <person name="Begoude B.A."/>
            <person name="Ten Hoopen G.M."/>
            <person name="Coulibaly K."/>
            <person name="Kebe B.I."/>
            <person name="Melnick R.L."/>
            <person name="Guiltinan M.J."/>
            <person name="Tyler B.M."/>
            <person name="Meinhardt L.W."/>
            <person name="Bailey B.A."/>
        </authorList>
    </citation>
    <scope>NUCLEOTIDE SEQUENCE [LARGE SCALE GENOMIC DNA]</scope>
    <source>
        <strain evidence="4">sbr112.9</strain>
    </source>
</reference>
<evidence type="ECO:0000313" key="4">
    <source>
        <dbReference type="Proteomes" id="UP000237271"/>
    </source>
</evidence>
<protein>
    <submittedName>
        <fullName evidence="3">Amino Acid-Polyamine-Organocation (APC) Family</fullName>
    </submittedName>
</protein>
<feature type="domain" description="Cationic amino acid transporter C-terminal" evidence="2">
    <location>
        <begin position="15"/>
        <end position="65"/>
    </location>
</feature>
<evidence type="ECO:0000313" key="3">
    <source>
        <dbReference type="EMBL" id="POM67884.1"/>
    </source>
</evidence>
<feature type="transmembrane region" description="Helical" evidence="1">
    <location>
        <begin position="12"/>
        <end position="36"/>
    </location>
</feature>
<keyword evidence="1" id="KW-1133">Transmembrane helix</keyword>
<accession>A0A2P4XQS1</accession>
<sequence>MYIKCPQDHPDAGSFVSPFVPFIPTISVLANFYLAAQINYTGIYASIAWLAANVVFYFSYGYKHSASGVR</sequence>
<feature type="transmembrane region" description="Helical" evidence="1">
    <location>
        <begin position="42"/>
        <end position="60"/>
    </location>
</feature>
<name>A0A2P4XQS1_9STRA</name>
<keyword evidence="4" id="KW-1185">Reference proteome</keyword>
<dbReference type="OrthoDB" id="5982228at2759"/>